<accession>A0A9P0JHJ3</accession>
<dbReference type="EMBL" id="OU899037">
    <property type="protein sequence ID" value="CAH1738857.1"/>
    <property type="molecule type" value="Genomic_DNA"/>
</dbReference>
<feature type="signal peptide" evidence="1">
    <location>
        <begin position="1"/>
        <end position="23"/>
    </location>
</feature>
<sequence length="160" mass="18760">MHKSFIKIYVFVLIIWAVEKSDCKQGDTGHQSQLMNAEDFEFYYGAACLNYGHSCWGAHGKRNVDGKNDLDTLLRYRMALFKKSVHKDSSMDPNPDQSQEDMPNYYNIFKHYSKINSMKTNNDDTIDTWNVEPSNHLPNGRSYYEDQVLDPRIEYKIMKI</sequence>
<evidence type="ECO:0000313" key="3">
    <source>
        <dbReference type="Proteomes" id="UP001154329"/>
    </source>
</evidence>
<dbReference type="Proteomes" id="UP001154329">
    <property type="component" value="Chromosome 4"/>
</dbReference>
<feature type="chain" id="PRO_5040111486" evidence="1">
    <location>
        <begin position="24"/>
        <end position="160"/>
    </location>
</feature>
<keyword evidence="3" id="KW-1185">Reference proteome</keyword>
<gene>
    <name evidence="2" type="ORF">APHIGO_LOCUS12103</name>
</gene>
<reference evidence="2" key="2">
    <citation type="submission" date="2022-10" db="EMBL/GenBank/DDBJ databases">
        <authorList>
            <consortium name="ENA_rothamsted_submissions"/>
            <consortium name="culmorum"/>
            <person name="King R."/>
        </authorList>
    </citation>
    <scope>NUCLEOTIDE SEQUENCE</scope>
</reference>
<name>A0A9P0JHJ3_APHGO</name>
<reference evidence="2" key="1">
    <citation type="submission" date="2022-02" db="EMBL/GenBank/DDBJ databases">
        <authorList>
            <person name="King R."/>
        </authorList>
    </citation>
    <scope>NUCLEOTIDE SEQUENCE</scope>
</reference>
<evidence type="ECO:0000256" key="1">
    <source>
        <dbReference type="SAM" id="SignalP"/>
    </source>
</evidence>
<keyword evidence="1" id="KW-0732">Signal</keyword>
<protein>
    <submittedName>
        <fullName evidence="2">Uncharacterized protein</fullName>
    </submittedName>
</protein>
<proteinExistence type="predicted"/>
<dbReference type="AlphaFoldDB" id="A0A9P0JHJ3"/>
<evidence type="ECO:0000313" key="2">
    <source>
        <dbReference type="EMBL" id="CAH1738857.1"/>
    </source>
</evidence>
<dbReference type="OrthoDB" id="6367990at2759"/>
<organism evidence="2 3">
    <name type="scientific">Aphis gossypii</name>
    <name type="common">Cotton aphid</name>
    <dbReference type="NCBI Taxonomy" id="80765"/>
    <lineage>
        <taxon>Eukaryota</taxon>
        <taxon>Metazoa</taxon>
        <taxon>Ecdysozoa</taxon>
        <taxon>Arthropoda</taxon>
        <taxon>Hexapoda</taxon>
        <taxon>Insecta</taxon>
        <taxon>Pterygota</taxon>
        <taxon>Neoptera</taxon>
        <taxon>Paraneoptera</taxon>
        <taxon>Hemiptera</taxon>
        <taxon>Sternorrhyncha</taxon>
        <taxon>Aphidomorpha</taxon>
        <taxon>Aphidoidea</taxon>
        <taxon>Aphididae</taxon>
        <taxon>Aphidini</taxon>
        <taxon>Aphis</taxon>
        <taxon>Aphis</taxon>
    </lineage>
</organism>